<keyword evidence="5" id="KW-1185">Reference proteome</keyword>
<organism evidence="4 5">
    <name type="scientific">Paecilomyces lecythidis</name>
    <dbReference type="NCBI Taxonomy" id="3004212"/>
    <lineage>
        <taxon>Eukaryota</taxon>
        <taxon>Fungi</taxon>
        <taxon>Dikarya</taxon>
        <taxon>Ascomycota</taxon>
        <taxon>Pezizomycotina</taxon>
        <taxon>Eurotiomycetes</taxon>
        <taxon>Eurotiomycetidae</taxon>
        <taxon>Eurotiales</taxon>
        <taxon>Thermoascaceae</taxon>
        <taxon>Paecilomyces</taxon>
    </lineage>
</organism>
<keyword evidence="1" id="KW-0489">Methyltransferase</keyword>
<evidence type="ECO:0000313" key="5">
    <source>
        <dbReference type="Proteomes" id="UP001583193"/>
    </source>
</evidence>
<name>A0ABR3XUF8_9EURO</name>
<comment type="caution">
    <text evidence="4">The sequence shown here is derived from an EMBL/GenBank/DDBJ whole genome shotgun (WGS) entry which is preliminary data.</text>
</comment>
<feature type="domain" description="Methyltransferase" evidence="3">
    <location>
        <begin position="45"/>
        <end position="143"/>
    </location>
</feature>
<dbReference type="Gene3D" id="3.40.50.150">
    <property type="entry name" value="Vaccinia Virus protein VP39"/>
    <property type="match status" value="1"/>
</dbReference>
<reference evidence="4 5" key="1">
    <citation type="journal article" date="2024" name="IMA Fungus">
        <title>IMA Genome - F19 : A genome assembly and annotation guide to empower mycologists, including annotated draft genome sequences of Ceratocystis pirilliformis, Diaporthe australafricana, Fusarium ophioides, Paecilomyces lecythidis, and Sporothrix stenoceras.</title>
        <authorList>
            <person name="Aylward J."/>
            <person name="Wilson A.M."/>
            <person name="Visagie C.M."/>
            <person name="Spraker J."/>
            <person name="Barnes I."/>
            <person name="Buitendag C."/>
            <person name="Ceriani C."/>
            <person name="Del Mar Angel L."/>
            <person name="du Plessis D."/>
            <person name="Fuchs T."/>
            <person name="Gasser K."/>
            <person name="Kramer D."/>
            <person name="Li W."/>
            <person name="Munsamy K."/>
            <person name="Piso A."/>
            <person name="Price J.L."/>
            <person name="Sonnekus B."/>
            <person name="Thomas C."/>
            <person name="van der Nest A."/>
            <person name="van Dijk A."/>
            <person name="van Heerden A."/>
            <person name="van Vuuren N."/>
            <person name="Yilmaz N."/>
            <person name="Duong T.A."/>
            <person name="van der Merwe N.A."/>
            <person name="Wingfield M.J."/>
            <person name="Wingfield B.D."/>
        </authorList>
    </citation>
    <scope>NUCLEOTIDE SEQUENCE [LARGE SCALE GENOMIC DNA]</scope>
    <source>
        <strain evidence="4 5">CMW 18167</strain>
    </source>
</reference>
<protein>
    <recommendedName>
        <fullName evidence="3">Methyltransferase domain-containing protein</fullName>
    </recommendedName>
</protein>
<evidence type="ECO:0000256" key="2">
    <source>
        <dbReference type="ARBA" id="ARBA00022679"/>
    </source>
</evidence>
<gene>
    <name evidence="4" type="ORF">Plec18167_004093</name>
</gene>
<dbReference type="EMBL" id="JAVDPF010000010">
    <property type="protein sequence ID" value="KAL1879631.1"/>
    <property type="molecule type" value="Genomic_DNA"/>
</dbReference>
<dbReference type="PANTHER" id="PTHR43861:SF1">
    <property type="entry name" value="TRANS-ACONITATE 2-METHYLTRANSFERASE"/>
    <property type="match status" value="1"/>
</dbReference>
<keyword evidence="2" id="KW-0808">Transferase</keyword>
<dbReference type="CDD" id="cd02440">
    <property type="entry name" value="AdoMet_MTases"/>
    <property type="match status" value="1"/>
</dbReference>
<sequence length="278" mass="30541">MSSNTSAQPPKDHWSSEAYSASASFVPKLTQKVLQYLDPKPSEKILDVGCGDGKFTENFFSSVASVLGIDSSPAMIEAAKRDYNSPKAEFKVVDCRFLEKESSIVDGSWDKVISNAALHWILRDQSTRISTLRGIHTALKPGGSFVFEMGGHGNVAEVATAILSALVHRGVSIEKARESNPWFFPSDTWMKQALESIGFEVEKIELEYRPTKLTTAASGGLEGWVKLMGAHMLDILPETERNSAVKEVCEILQTAVTRAEDGSQWLGYVRLRGIAKKN</sequence>
<proteinExistence type="predicted"/>
<dbReference type="PANTHER" id="PTHR43861">
    <property type="entry name" value="TRANS-ACONITATE 2-METHYLTRANSFERASE-RELATED"/>
    <property type="match status" value="1"/>
</dbReference>
<dbReference type="Pfam" id="PF13649">
    <property type="entry name" value="Methyltransf_25"/>
    <property type="match status" value="1"/>
</dbReference>
<evidence type="ECO:0000313" key="4">
    <source>
        <dbReference type="EMBL" id="KAL1879631.1"/>
    </source>
</evidence>
<evidence type="ECO:0000256" key="1">
    <source>
        <dbReference type="ARBA" id="ARBA00022603"/>
    </source>
</evidence>
<accession>A0ABR3XUF8</accession>
<dbReference type="SUPFAM" id="SSF53335">
    <property type="entry name" value="S-adenosyl-L-methionine-dependent methyltransferases"/>
    <property type="match status" value="1"/>
</dbReference>
<evidence type="ECO:0000259" key="3">
    <source>
        <dbReference type="Pfam" id="PF13649"/>
    </source>
</evidence>
<dbReference type="Proteomes" id="UP001583193">
    <property type="component" value="Unassembled WGS sequence"/>
</dbReference>
<dbReference type="InterPro" id="IPR041698">
    <property type="entry name" value="Methyltransf_25"/>
</dbReference>
<dbReference type="InterPro" id="IPR029063">
    <property type="entry name" value="SAM-dependent_MTases_sf"/>
</dbReference>